<accession>I1IGM5</accession>
<dbReference type="GO" id="GO:0004672">
    <property type="term" value="F:protein kinase activity"/>
    <property type="evidence" value="ECO:0007669"/>
    <property type="project" value="InterPro"/>
</dbReference>
<evidence type="ECO:0000256" key="16">
    <source>
        <dbReference type="PROSITE-ProRule" id="PRU10141"/>
    </source>
</evidence>
<keyword evidence="13 18" id="KW-0472">Membrane</keyword>
<sequence>MASWHLLLLLSTVAASLCAAVLGQGGGKPVLPAAPDCSTANNYTDGSQYKKNLDELLAGLPAAAIGNGWFYNGTAGTPGSADQVFGLTTCYADRNATQCQDCLAGAPAAVTTAAVCPGSRRVRAAYDACVLRYSPAPPFAGTADLDVPFFVTAVARGGPAVDPAAMLGAWLALMTDLTGRAASAPSRVANGTTPYNGDRSSPVYGLAQCTRDLNATECSRCLSALVGQLRTRFTNETGGAIKAYSCYVRYQLGAFDITLPPMPPSSPLPGGSSSSSRTGLVIGLSVGSVLLLIILGTLICLSLRRRRRKRRQAKILEGAREHQLEEGDFFDDDPAMEDDFEKGTGPKRFRYGELAIATDNFSDEKKLGEGGFGSVYRGFLKDMNLEVAIKRVSKGSKQGRKEYASEVRIISRLRHRNLVQLIGWCHGGGELLLVYELMPNGSLDTHLYGRRNAILVWPVRHEIVLGLGSALLYLHQEWEQCVLHRDIKPSNIMLDASFAAKLGDFGLARLVDHGRGSHTTVLAGTMGYMDPECMITGKTSADSDVYGFGVVLLEIVCGRRPLVAPQDEEEDTIHLTQWVWDWYGKGRILDAADEQLKGEFDPREMECVMVVGLWCANPDRSLRPTIRQAINVLRFEAPMPSLPERMPVATFMPPIGAYTSSAVITGGSSSSTGTSSVVTGVSSSSAGTTTLSAGSTETSTLLK</sequence>
<reference evidence="23" key="3">
    <citation type="submission" date="2018-08" db="UniProtKB">
        <authorList>
            <consortium name="EnsemblPlants"/>
        </authorList>
    </citation>
    <scope>IDENTIFICATION</scope>
    <source>
        <strain evidence="23">cv. Bd21</strain>
    </source>
</reference>
<evidence type="ECO:0000256" key="4">
    <source>
        <dbReference type="ARBA" id="ARBA00022475"/>
    </source>
</evidence>
<keyword evidence="6 18" id="KW-0812">Transmembrane</keyword>
<evidence type="ECO:0000313" key="24">
    <source>
        <dbReference type="Proteomes" id="UP000008810"/>
    </source>
</evidence>
<keyword evidence="9 16" id="KW-0547">Nucleotide-binding</keyword>
<protein>
    <recommendedName>
        <fullName evidence="25">Protein kinase domain-containing protein</fullName>
    </recommendedName>
</protein>
<dbReference type="InterPro" id="IPR008271">
    <property type="entry name" value="Ser/Thr_kinase_AS"/>
</dbReference>
<keyword evidence="7 19" id="KW-0732">Signal</keyword>
<evidence type="ECO:0000256" key="1">
    <source>
        <dbReference type="ARBA" id="ARBA00004251"/>
    </source>
</evidence>
<dbReference type="Gene3D" id="3.30.430.20">
    <property type="entry name" value="Gnk2 domain, C-X8-C-X2-C motif"/>
    <property type="match status" value="2"/>
</dbReference>
<name>I1IGM5_BRADI</name>
<dbReference type="PROSITE" id="PS00107">
    <property type="entry name" value="PROTEIN_KINASE_ATP"/>
    <property type="match status" value="1"/>
</dbReference>
<evidence type="ECO:0000256" key="10">
    <source>
        <dbReference type="ARBA" id="ARBA00022777"/>
    </source>
</evidence>
<keyword evidence="5" id="KW-0808">Transferase</keyword>
<dbReference type="InterPro" id="IPR000719">
    <property type="entry name" value="Prot_kinase_dom"/>
</dbReference>
<evidence type="ECO:0000256" key="2">
    <source>
        <dbReference type="ARBA" id="ARBA00008536"/>
    </source>
</evidence>
<dbReference type="RefSeq" id="XP_003579168.1">
    <property type="nucleotide sequence ID" value="XM_003579120.3"/>
</dbReference>
<keyword evidence="14" id="KW-0675">Receptor</keyword>
<feature type="binding site" evidence="16">
    <location>
        <position position="390"/>
    </location>
    <ligand>
        <name>ATP</name>
        <dbReference type="ChEBI" id="CHEBI:30616"/>
    </ligand>
</feature>
<evidence type="ECO:0000259" key="21">
    <source>
        <dbReference type="PROSITE" id="PS51473"/>
    </source>
</evidence>
<evidence type="ECO:0000256" key="14">
    <source>
        <dbReference type="ARBA" id="ARBA00023170"/>
    </source>
</evidence>
<evidence type="ECO:0000256" key="11">
    <source>
        <dbReference type="ARBA" id="ARBA00022840"/>
    </source>
</evidence>
<dbReference type="GeneID" id="100825253"/>
<evidence type="ECO:0000256" key="15">
    <source>
        <dbReference type="ARBA" id="ARBA00023180"/>
    </source>
</evidence>
<evidence type="ECO:0008006" key="25">
    <source>
        <dbReference type="Google" id="ProtNLM"/>
    </source>
</evidence>
<dbReference type="Pfam" id="PF00069">
    <property type="entry name" value="Pkinase"/>
    <property type="match status" value="1"/>
</dbReference>
<comment type="similarity">
    <text evidence="2">In the N-terminal section; belongs to the leguminous lectin family.</text>
</comment>
<dbReference type="PANTHER" id="PTHR27007">
    <property type="match status" value="1"/>
</dbReference>
<dbReference type="FunFam" id="1.10.510.10:FF:000240">
    <property type="entry name" value="Lectin-domain containing receptor kinase A4.3"/>
    <property type="match status" value="1"/>
</dbReference>
<keyword evidence="11 16" id="KW-0067">ATP-binding</keyword>
<dbReference type="InterPro" id="IPR038408">
    <property type="entry name" value="GNK2_sf"/>
</dbReference>
<dbReference type="FunFam" id="3.30.430.20:FF:000024">
    <property type="entry name" value="L-type lectin-domain containing receptor kinase IX.1"/>
    <property type="match status" value="1"/>
</dbReference>
<evidence type="ECO:0000256" key="13">
    <source>
        <dbReference type="ARBA" id="ARBA00023136"/>
    </source>
</evidence>
<dbReference type="InterPro" id="IPR002902">
    <property type="entry name" value="GNK2"/>
</dbReference>
<comment type="similarity">
    <text evidence="3">In the C-terminal section; belongs to the protein kinase superfamily. Ser/Thr protein kinase family.</text>
</comment>
<evidence type="ECO:0000256" key="3">
    <source>
        <dbReference type="ARBA" id="ARBA00010217"/>
    </source>
</evidence>
<dbReference type="Gramene" id="KQJ85891">
    <property type="protein sequence ID" value="KQJ85891"/>
    <property type="gene ID" value="BRADI_4g02287v3"/>
</dbReference>
<evidence type="ECO:0000256" key="17">
    <source>
        <dbReference type="SAM" id="MobiDB-lite"/>
    </source>
</evidence>
<evidence type="ECO:0000256" key="7">
    <source>
        <dbReference type="ARBA" id="ARBA00022729"/>
    </source>
</evidence>
<dbReference type="SMART" id="SM00220">
    <property type="entry name" value="S_TKc"/>
    <property type="match status" value="1"/>
</dbReference>
<keyword evidence="10" id="KW-0418">Kinase</keyword>
<evidence type="ECO:0000256" key="12">
    <source>
        <dbReference type="ARBA" id="ARBA00022989"/>
    </source>
</evidence>
<gene>
    <name evidence="23" type="primary">LOC100825253</name>
    <name evidence="22" type="ORF">BRADI_4g02287v3</name>
</gene>
<feature type="region of interest" description="Disordered" evidence="17">
    <location>
        <begin position="669"/>
        <end position="703"/>
    </location>
</feature>
<keyword evidence="4" id="KW-1003">Cell membrane</keyword>
<dbReference type="InterPro" id="IPR011009">
    <property type="entry name" value="Kinase-like_dom_sf"/>
</dbReference>
<dbReference type="CDD" id="cd23509">
    <property type="entry name" value="Gnk2-like"/>
    <property type="match status" value="2"/>
</dbReference>
<dbReference type="STRING" id="15368.I1IGM5"/>
<dbReference type="EnsemblPlants" id="KQJ85891">
    <property type="protein sequence ID" value="KQJ85891"/>
    <property type="gene ID" value="BRADI_4g02287v3"/>
</dbReference>
<dbReference type="Gene3D" id="1.10.510.10">
    <property type="entry name" value="Transferase(Phosphotransferase) domain 1"/>
    <property type="match status" value="1"/>
</dbReference>
<dbReference type="EMBL" id="CM000883">
    <property type="protein sequence ID" value="KQJ85891.1"/>
    <property type="molecule type" value="Genomic_DNA"/>
</dbReference>
<dbReference type="InterPro" id="IPR017441">
    <property type="entry name" value="Protein_kinase_ATP_BS"/>
</dbReference>
<evidence type="ECO:0000256" key="9">
    <source>
        <dbReference type="ARBA" id="ARBA00022741"/>
    </source>
</evidence>
<reference evidence="22" key="2">
    <citation type="submission" date="2017-06" db="EMBL/GenBank/DDBJ databases">
        <title>WGS assembly of Brachypodium distachyon.</title>
        <authorList>
            <consortium name="The International Brachypodium Initiative"/>
            <person name="Lucas S."/>
            <person name="Harmon-Smith M."/>
            <person name="Lail K."/>
            <person name="Tice H."/>
            <person name="Grimwood J."/>
            <person name="Bruce D."/>
            <person name="Barry K."/>
            <person name="Shu S."/>
            <person name="Lindquist E."/>
            <person name="Wang M."/>
            <person name="Pitluck S."/>
            <person name="Vogel J.P."/>
            <person name="Garvin D.F."/>
            <person name="Mockler T.C."/>
            <person name="Schmutz J."/>
            <person name="Rokhsar D."/>
            <person name="Bevan M.W."/>
        </authorList>
    </citation>
    <scope>NUCLEOTIDE SEQUENCE</scope>
    <source>
        <strain evidence="22">Bd21</strain>
    </source>
</reference>
<organism evidence="22">
    <name type="scientific">Brachypodium distachyon</name>
    <name type="common">Purple false brome</name>
    <name type="synonym">Trachynia distachya</name>
    <dbReference type="NCBI Taxonomy" id="15368"/>
    <lineage>
        <taxon>Eukaryota</taxon>
        <taxon>Viridiplantae</taxon>
        <taxon>Streptophyta</taxon>
        <taxon>Embryophyta</taxon>
        <taxon>Tracheophyta</taxon>
        <taxon>Spermatophyta</taxon>
        <taxon>Magnoliopsida</taxon>
        <taxon>Liliopsida</taxon>
        <taxon>Poales</taxon>
        <taxon>Poaceae</taxon>
        <taxon>BOP clade</taxon>
        <taxon>Pooideae</taxon>
        <taxon>Stipodae</taxon>
        <taxon>Brachypodieae</taxon>
        <taxon>Brachypodium</taxon>
    </lineage>
</organism>
<feature type="transmembrane region" description="Helical" evidence="18">
    <location>
        <begin position="280"/>
        <end position="303"/>
    </location>
</feature>
<dbReference type="OrthoDB" id="669224at2759"/>
<evidence type="ECO:0000313" key="22">
    <source>
        <dbReference type="EMBL" id="KQJ85891.1"/>
    </source>
</evidence>
<evidence type="ECO:0000256" key="6">
    <source>
        <dbReference type="ARBA" id="ARBA00022692"/>
    </source>
</evidence>
<dbReference type="Proteomes" id="UP000008810">
    <property type="component" value="Chromosome 4"/>
</dbReference>
<dbReference type="OMA" id="YDGDPAM"/>
<dbReference type="PROSITE" id="PS00108">
    <property type="entry name" value="PROTEIN_KINASE_ST"/>
    <property type="match status" value="1"/>
</dbReference>
<dbReference type="FunFam" id="3.30.430.20:FF:000016">
    <property type="entry name" value="Cysteine-rich receptor-like protein kinase 10"/>
    <property type="match status" value="1"/>
</dbReference>
<evidence type="ECO:0000256" key="18">
    <source>
        <dbReference type="SAM" id="Phobius"/>
    </source>
</evidence>
<evidence type="ECO:0000256" key="5">
    <source>
        <dbReference type="ARBA" id="ARBA00022679"/>
    </source>
</evidence>
<dbReference type="eggNOG" id="ENOG502QTX3">
    <property type="taxonomic scope" value="Eukaryota"/>
</dbReference>
<keyword evidence="12 18" id="KW-1133">Transmembrane helix</keyword>
<proteinExistence type="inferred from homology"/>
<dbReference type="CDD" id="cd14066">
    <property type="entry name" value="STKc_IRAK"/>
    <property type="match status" value="1"/>
</dbReference>
<reference evidence="22 23" key="1">
    <citation type="journal article" date="2010" name="Nature">
        <title>Genome sequencing and analysis of the model grass Brachypodium distachyon.</title>
        <authorList>
            <consortium name="International Brachypodium Initiative"/>
        </authorList>
    </citation>
    <scope>NUCLEOTIDE SEQUENCE [LARGE SCALE GENOMIC DNA]</scope>
    <source>
        <strain evidence="22 23">Bd21</strain>
    </source>
</reference>
<feature type="domain" description="Gnk2-homologous" evidence="21">
    <location>
        <begin position="148"/>
        <end position="255"/>
    </location>
</feature>
<evidence type="ECO:0000256" key="8">
    <source>
        <dbReference type="ARBA" id="ARBA00022737"/>
    </source>
</evidence>
<dbReference type="HOGENOM" id="CLU_000288_35_7_1"/>
<dbReference type="KEGG" id="bdi:100825253"/>
<feature type="domain" description="Gnk2-homologous" evidence="21">
    <location>
        <begin position="31"/>
        <end position="138"/>
    </location>
</feature>
<feature type="signal peptide" evidence="19">
    <location>
        <begin position="1"/>
        <end position="23"/>
    </location>
</feature>
<feature type="domain" description="Protein kinase" evidence="20">
    <location>
        <begin position="361"/>
        <end position="642"/>
    </location>
</feature>
<keyword evidence="24" id="KW-1185">Reference proteome</keyword>
<dbReference type="PROSITE" id="PS51473">
    <property type="entry name" value="GNK2"/>
    <property type="match status" value="2"/>
</dbReference>
<dbReference type="Pfam" id="PF01657">
    <property type="entry name" value="Stress-antifung"/>
    <property type="match status" value="2"/>
</dbReference>
<dbReference type="FunFam" id="3.30.200.20:FF:000168">
    <property type="entry name" value="L-type lectin-domain containing receptor kinase IX.1"/>
    <property type="match status" value="1"/>
</dbReference>
<keyword evidence="8" id="KW-0677">Repeat</keyword>
<dbReference type="InterPro" id="IPR050528">
    <property type="entry name" value="L-type_Lectin-RKs"/>
</dbReference>
<comment type="subcellular location">
    <subcellularLocation>
        <location evidence="1">Cell membrane</location>
        <topology evidence="1">Single-pass type I membrane protein</topology>
    </subcellularLocation>
</comment>
<feature type="chain" id="PRO_5014095266" description="Protein kinase domain-containing protein" evidence="19">
    <location>
        <begin position="24"/>
        <end position="703"/>
    </location>
</feature>
<dbReference type="PROSITE" id="PS50011">
    <property type="entry name" value="PROTEIN_KINASE_DOM"/>
    <property type="match status" value="1"/>
</dbReference>
<keyword evidence="15" id="KW-0325">Glycoprotein</keyword>
<dbReference type="GO" id="GO:0005886">
    <property type="term" value="C:plasma membrane"/>
    <property type="evidence" value="ECO:0000318"/>
    <property type="project" value="GO_Central"/>
</dbReference>
<evidence type="ECO:0000259" key="20">
    <source>
        <dbReference type="PROSITE" id="PS50011"/>
    </source>
</evidence>
<dbReference type="Gene3D" id="3.30.200.20">
    <property type="entry name" value="Phosphorylase Kinase, domain 1"/>
    <property type="match status" value="1"/>
</dbReference>
<dbReference type="GO" id="GO:0005524">
    <property type="term" value="F:ATP binding"/>
    <property type="evidence" value="ECO:0007669"/>
    <property type="project" value="UniProtKB-UniRule"/>
</dbReference>
<dbReference type="AlphaFoldDB" id="I1IGM5"/>
<dbReference type="GO" id="GO:0002229">
    <property type="term" value="P:defense response to oomycetes"/>
    <property type="evidence" value="ECO:0007669"/>
    <property type="project" value="UniProtKB-ARBA"/>
</dbReference>
<evidence type="ECO:0000313" key="23">
    <source>
        <dbReference type="EnsemblPlants" id="KQJ85891"/>
    </source>
</evidence>
<dbReference type="SUPFAM" id="SSF56112">
    <property type="entry name" value="Protein kinase-like (PK-like)"/>
    <property type="match status" value="1"/>
</dbReference>
<evidence type="ECO:0000256" key="19">
    <source>
        <dbReference type="SAM" id="SignalP"/>
    </source>
</evidence>